<keyword evidence="1 2" id="KW-0238">DNA-binding</keyword>
<feature type="DNA-binding region" description="H-T-H motif" evidence="2">
    <location>
        <begin position="43"/>
        <end position="62"/>
    </location>
</feature>
<evidence type="ECO:0000256" key="2">
    <source>
        <dbReference type="PROSITE-ProRule" id="PRU00335"/>
    </source>
</evidence>
<evidence type="ECO:0000313" key="5">
    <source>
        <dbReference type="Proteomes" id="UP001174932"/>
    </source>
</evidence>
<dbReference type="InterPro" id="IPR050624">
    <property type="entry name" value="HTH-type_Tx_Regulator"/>
</dbReference>
<evidence type="ECO:0000259" key="3">
    <source>
        <dbReference type="PROSITE" id="PS50977"/>
    </source>
</evidence>
<dbReference type="RefSeq" id="WP_304378058.1">
    <property type="nucleotide sequence ID" value="NZ_JAUOZU010000015.1"/>
</dbReference>
<dbReference type="PANTHER" id="PTHR43479:SF11">
    <property type="entry name" value="ACREF_ENVCD OPERON REPRESSOR-RELATED"/>
    <property type="match status" value="1"/>
</dbReference>
<sequence>MSDFDHEDRASGGLRELKKRETKKRITERGIALFLKQGIDQTTLDEIAAAAGISRRTFFYYFKSKDEILLSMLSGMGEMLTNAVRKAPDQSTPMIAARDAVLSVCNTIPSSEMIELDRLMRTSPSVQARKQAFYVQQEAEIYEALKERWPEPDSSTVLRIVAMVSVGALRVAGDIFHKEQGSRRLVGILEEIFSSVDKQIRLGEVG</sequence>
<dbReference type="Gene3D" id="1.10.357.10">
    <property type="entry name" value="Tetracycline Repressor, domain 2"/>
    <property type="match status" value="1"/>
</dbReference>
<protein>
    <submittedName>
        <fullName evidence="4">TetR/AcrR family transcriptional regulator</fullName>
    </submittedName>
</protein>
<feature type="domain" description="HTH tetR-type" evidence="3">
    <location>
        <begin position="20"/>
        <end position="80"/>
    </location>
</feature>
<dbReference type="EMBL" id="JAUOZU010000015">
    <property type="protein sequence ID" value="MDO6966138.1"/>
    <property type="molecule type" value="Genomic_DNA"/>
</dbReference>
<name>A0ABT8YR31_9HYPH</name>
<dbReference type="PROSITE" id="PS01081">
    <property type="entry name" value="HTH_TETR_1"/>
    <property type="match status" value="1"/>
</dbReference>
<dbReference type="InterPro" id="IPR023772">
    <property type="entry name" value="DNA-bd_HTH_TetR-type_CS"/>
</dbReference>
<dbReference type="Proteomes" id="UP001174932">
    <property type="component" value="Unassembled WGS sequence"/>
</dbReference>
<dbReference type="Pfam" id="PF00440">
    <property type="entry name" value="TetR_N"/>
    <property type="match status" value="1"/>
</dbReference>
<dbReference type="SUPFAM" id="SSF46689">
    <property type="entry name" value="Homeodomain-like"/>
    <property type="match status" value="1"/>
</dbReference>
<proteinExistence type="predicted"/>
<reference evidence="4" key="1">
    <citation type="journal article" date="2015" name="Int. J. Syst. Evol. Microbiol.">
        <title>Rhizobium alvei sp. nov., isolated from a freshwater river.</title>
        <authorList>
            <person name="Sheu S.Y."/>
            <person name="Huang H.W."/>
            <person name="Young C.C."/>
            <person name="Chen W.M."/>
        </authorList>
    </citation>
    <scope>NUCLEOTIDE SEQUENCE</scope>
    <source>
        <strain evidence="4">TNR-22</strain>
    </source>
</reference>
<dbReference type="PRINTS" id="PR00455">
    <property type="entry name" value="HTHTETR"/>
</dbReference>
<organism evidence="4 5">
    <name type="scientific">Rhizobium alvei</name>
    <dbReference type="NCBI Taxonomy" id="1132659"/>
    <lineage>
        <taxon>Bacteria</taxon>
        <taxon>Pseudomonadati</taxon>
        <taxon>Pseudomonadota</taxon>
        <taxon>Alphaproteobacteria</taxon>
        <taxon>Hyphomicrobiales</taxon>
        <taxon>Rhizobiaceae</taxon>
        <taxon>Rhizobium/Agrobacterium group</taxon>
        <taxon>Rhizobium</taxon>
    </lineage>
</organism>
<evidence type="ECO:0000313" key="4">
    <source>
        <dbReference type="EMBL" id="MDO6966138.1"/>
    </source>
</evidence>
<dbReference type="Pfam" id="PF17754">
    <property type="entry name" value="TetR_C_14"/>
    <property type="match status" value="1"/>
</dbReference>
<gene>
    <name evidence="4" type="ORF">Q4481_19460</name>
</gene>
<dbReference type="InterPro" id="IPR041347">
    <property type="entry name" value="MftR_C"/>
</dbReference>
<keyword evidence="5" id="KW-1185">Reference proteome</keyword>
<dbReference type="PROSITE" id="PS50977">
    <property type="entry name" value="HTH_TETR_2"/>
    <property type="match status" value="1"/>
</dbReference>
<reference evidence="4" key="2">
    <citation type="submission" date="2023-07" db="EMBL/GenBank/DDBJ databases">
        <authorList>
            <person name="Shen H."/>
        </authorList>
    </citation>
    <scope>NUCLEOTIDE SEQUENCE</scope>
    <source>
        <strain evidence="4">TNR-22</strain>
    </source>
</reference>
<comment type="caution">
    <text evidence="4">The sequence shown here is derived from an EMBL/GenBank/DDBJ whole genome shotgun (WGS) entry which is preliminary data.</text>
</comment>
<dbReference type="InterPro" id="IPR001647">
    <property type="entry name" value="HTH_TetR"/>
</dbReference>
<evidence type="ECO:0000256" key="1">
    <source>
        <dbReference type="ARBA" id="ARBA00023125"/>
    </source>
</evidence>
<accession>A0ABT8YR31</accession>
<dbReference type="InterPro" id="IPR009057">
    <property type="entry name" value="Homeodomain-like_sf"/>
</dbReference>
<dbReference type="PANTHER" id="PTHR43479">
    <property type="entry name" value="ACREF/ENVCD OPERON REPRESSOR-RELATED"/>
    <property type="match status" value="1"/>
</dbReference>